<feature type="region of interest" description="Disordered" evidence="4">
    <location>
        <begin position="1"/>
        <end position="190"/>
    </location>
</feature>
<feature type="compositionally biased region" description="Polar residues" evidence="4">
    <location>
        <begin position="74"/>
        <end position="88"/>
    </location>
</feature>
<dbReference type="STRING" id="7102.A0A2A4K7W8"/>
<dbReference type="PANTHER" id="PTHR15574">
    <property type="entry name" value="WD REPEAT DOMAIN-CONTAINING FAMILY"/>
    <property type="match status" value="1"/>
</dbReference>
<dbReference type="InterPro" id="IPR001680">
    <property type="entry name" value="WD40_rpt"/>
</dbReference>
<reference evidence="5" key="1">
    <citation type="submission" date="2017-09" db="EMBL/GenBank/DDBJ databases">
        <title>Contemporary evolution of a Lepidopteran species, Heliothis virescens, in response to modern agricultural practices.</title>
        <authorList>
            <person name="Fritz M.L."/>
            <person name="Deyonke A.M."/>
            <person name="Papanicolaou A."/>
            <person name="Micinski S."/>
            <person name="Westbrook J."/>
            <person name="Gould F."/>
        </authorList>
    </citation>
    <scope>NUCLEOTIDE SEQUENCE [LARGE SCALE GENOMIC DNA]</scope>
    <source>
        <strain evidence="5">HvINT-</strain>
        <tissue evidence="5">Whole body</tissue>
    </source>
</reference>
<dbReference type="GO" id="GO:0080008">
    <property type="term" value="C:Cul4-RING E3 ubiquitin ligase complex"/>
    <property type="evidence" value="ECO:0007669"/>
    <property type="project" value="TreeGrafter"/>
</dbReference>
<feature type="compositionally biased region" description="Basic and acidic residues" evidence="4">
    <location>
        <begin position="57"/>
        <end position="68"/>
    </location>
</feature>
<dbReference type="Pfam" id="PF00400">
    <property type="entry name" value="WD40"/>
    <property type="match status" value="3"/>
</dbReference>
<feature type="repeat" description="WD" evidence="3">
    <location>
        <begin position="270"/>
        <end position="311"/>
    </location>
</feature>
<evidence type="ECO:0000256" key="2">
    <source>
        <dbReference type="ARBA" id="ARBA00022737"/>
    </source>
</evidence>
<dbReference type="InterPro" id="IPR015943">
    <property type="entry name" value="WD40/YVTN_repeat-like_dom_sf"/>
</dbReference>
<evidence type="ECO:0008006" key="6">
    <source>
        <dbReference type="Google" id="ProtNLM"/>
    </source>
</evidence>
<organism evidence="5">
    <name type="scientific">Heliothis virescens</name>
    <name type="common">Tobacco budworm moth</name>
    <dbReference type="NCBI Taxonomy" id="7102"/>
    <lineage>
        <taxon>Eukaryota</taxon>
        <taxon>Metazoa</taxon>
        <taxon>Ecdysozoa</taxon>
        <taxon>Arthropoda</taxon>
        <taxon>Hexapoda</taxon>
        <taxon>Insecta</taxon>
        <taxon>Pterygota</taxon>
        <taxon>Neoptera</taxon>
        <taxon>Endopterygota</taxon>
        <taxon>Lepidoptera</taxon>
        <taxon>Glossata</taxon>
        <taxon>Ditrysia</taxon>
        <taxon>Noctuoidea</taxon>
        <taxon>Noctuidae</taxon>
        <taxon>Heliothinae</taxon>
        <taxon>Heliothis</taxon>
    </lineage>
</organism>
<dbReference type="PROSITE" id="PS50294">
    <property type="entry name" value="WD_REPEATS_REGION"/>
    <property type="match status" value="1"/>
</dbReference>
<comment type="caution">
    <text evidence="5">The sequence shown here is derived from an EMBL/GenBank/DDBJ whole genome shotgun (WGS) entry which is preliminary data.</text>
</comment>
<evidence type="ECO:0000256" key="4">
    <source>
        <dbReference type="SAM" id="MobiDB-lite"/>
    </source>
</evidence>
<dbReference type="AlphaFoldDB" id="A0A2A4K7W8"/>
<evidence type="ECO:0000313" key="5">
    <source>
        <dbReference type="EMBL" id="PCG80365.1"/>
    </source>
</evidence>
<feature type="compositionally biased region" description="Low complexity" evidence="4">
    <location>
        <begin position="155"/>
        <end position="176"/>
    </location>
</feature>
<dbReference type="GO" id="GO:0005737">
    <property type="term" value="C:cytoplasm"/>
    <property type="evidence" value="ECO:0007669"/>
    <property type="project" value="TreeGrafter"/>
</dbReference>
<evidence type="ECO:0000256" key="3">
    <source>
        <dbReference type="PROSITE-ProRule" id="PRU00221"/>
    </source>
</evidence>
<dbReference type="EMBL" id="NWSH01000039">
    <property type="protein sequence ID" value="PCG80365.1"/>
    <property type="molecule type" value="Genomic_DNA"/>
</dbReference>
<protein>
    <recommendedName>
        <fullName evidence="6">DDB1- and CUL4-associated factor 8</fullName>
    </recommendedName>
</protein>
<dbReference type="Gene3D" id="2.130.10.10">
    <property type="entry name" value="YVTN repeat-like/Quinoprotein amine dehydrogenase"/>
    <property type="match status" value="1"/>
</dbReference>
<feature type="compositionally biased region" description="Basic residues" evidence="4">
    <location>
        <begin position="97"/>
        <end position="110"/>
    </location>
</feature>
<name>A0A2A4K7W8_HELVI</name>
<dbReference type="InterPro" id="IPR045151">
    <property type="entry name" value="DCAF8"/>
</dbReference>
<keyword evidence="2" id="KW-0677">Repeat</keyword>
<dbReference type="PANTHER" id="PTHR15574:SF21">
    <property type="entry name" value="DDB1- AND CUL4-ASSOCIATED FACTOR 8"/>
    <property type="match status" value="1"/>
</dbReference>
<accession>A0A2A4K7W8</accession>
<dbReference type="SMART" id="SM00320">
    <property type="entry name" value="WD40"/>
    <property type="match status" value="7"/>
</dbReference>
<gene>
    <name evidence="5" type="ORF">B5V51_8612</name>
</gene>
<evidence type="ECO:0000256" key="1">
    <source>
        <dbReference type="ARBA" id="ARBA00022574"/>
    </source>
</evidence>
<feature type="compositionally biased region" description="Acidic residues" evidence="4">
    <location>
        <begin position="1"/>
        <end position="12"/>
    </location>
</feature>
<keyword evidence="1 3" id="KW-0853">WD repeat</keyword>
<sequence length="673" mass="74955">MEDNNSSSDDEIPYSPTSPQLGGKKLKLNDGSSQDSIKETVGSTSKDENVDSGVSADKSESTSSDDRGQAATEGPSNEVVNVAPSGSNVRAILLNLRRPKWGRNYRKRKTPDRDSDSNASSRDSDDLSTDEPIVPPRVFDPLLDSETESDDLRRSLGGSMSGSTSSSDSNDSYESDNMIDLHSGDTDTDDELQVHRTAGDNETDENKGKLPPVLLKTRPKHSYLLLREIINREMGLTFPCGKIAQDDLMFEQRFYGSLHAIYRLKKLHHLNKHRGCVNSINFHPEGHLLASGSDDTNVVVWDWARNTAIQTIKTGHKSNVFQSKFLYLNAKSQLNIVTCARDGQVRLLQCHPSGGSTVSRRRLASHSRAAHKLHVCAAEPHLVISAGEDGLVMQCDVRDEHASRLFQVKDRSVIIPLYSVCGHPVEPRELIVAGRDKFVRLYDRRKCTRPLALYCPTSFNEQAGTVKRKVRLSMMHLTCAVYNHDGSEILGSYNDEDIYLFDVKNDVFDKDSDHSETRDGYTHRYSGHRNSATFKGVAFFGPKSEFVVSGSDCSYIYVWDKQSEAIVQWLQGDLNGVVNCIEAHPRCPVLATSGLDKDVKIWIPRSQNDPTYEGLEKVVRENGVSQLRSPLFNDFLPTLYSAWRGENRLFSDDDSAPPLGGNIEFDGNVCTTF</sequence>
<proteinExistence type="predicted"/>
<dbReference type="InterPro" id="IPR036322">
    <property type="entry name" value="WD40_repeat_dom_sf"/>
</dbReference>
<dbReference type="PROSITE" id="PS50082">
    <property type="entry name" value="WD_REPEATS_2"/>
    <property type="match status" value="1"/>
</dbReference>
<dbReference type="SUPFAM" id="SSF50978">
    <property type="entry name" value="WD40 repeat-like"/>
    <property type="match status" value="1"/>
</dbReference>